<proteinExistence type="predicted"/>
<accession>A0A2I0R5W3</accession>
<dbReference type="Proteomes" id="UP000236654">
    <property type="component" value="Unassembled WGS sequence"/>
</dbReference>
<evidence type="ECO:0000313" key="2">
    <source>
        <dbReference type="Proteomes" id="UP000236654"/>
    </source>
</evidence>
<keyword evidence="2" id="KW-1185">Reference proteome</keyword>
<name>A0A2I0R5W3_9FLAO</name>
<reference evidence="1 2" key="1">
    <citation type="submission" date="2017-12" db="EMBL/GenBank/DDBJ databases">
        <title>The draft genome sequence of Brumimicrobium saltpan LHR20.</title>
        <authorList>
            <person name="Do Z.-J."/>
            <person name="Luo H.-R."/>
        </authorList>
    </citation>
    <scope>NUCLEOTIDE SEQUENCE [LARGE SCALE GENOMIC DNA]</scope>
    <source>
        <strain evidence="1 2">LHR20</strain>
    </source>
</reference>
<evidence type="ECO:0000313" key="1">
    <source>
        <dbReference type="EMBL" id="PKR81760.1"/>
    </source>
</evidence>
<dbReference type="AlphaFoldDB" id="A0A2I0R5W3"/>
<comment type="caution">
    <text evidence="1">The sequence shown here is derived from an EMBL/GenBank/DDBJ whole genome shotgun (WGS) entry which is preliminary data.</text>
</comment>
<gene>
    <name evidence="1" type="ORF">CW751_00010</name>
</gene>
<sequence>MARQKGIIKLTGKIGDLSFYKTKDGYLAREKGGIDGERIKKDPAFARTRENGSEFGLAATSGKTLRDAFRPLMMRAADNRITSRLTRLMSQIRKLDTTSDRGKRSVGVAIQNQPAKDMLKGFNFNVRSMLNAILYRPYTLDTSNGEIEIVDLVPINHIAAPPNSTHVSFTAAWGKVNFADGVSDLSISPAVNLPIDSTQTTVTATPPAAPGGTGTDVFILLVEFFQEVNGTQYSLNDGGYNALNIVDVV</sequence>
<dbReference type="RefSeq" id="WP_101332906.1">
    <property type="nucleotide sequence ID" value="NZ_PJNI01000001.1"/>
</dbReference>
<protein>
    <submittedName>
        <fullName evidence="1">Uncharacterized protein</fullName>
    </submittedName>
</protein>
<organism evidence="1 2">
    <name type="scientific">Brumimicrobium salinarum</name>
    <dbReference type="NCBI Taxonomy" id="2058658"/>
    <lineage>
        <taxon>Bacteria</taxon>
        <taxon>Pseudomonadati</taxon>
        <taxon>Bacteroidota</taxon>
        <taxon>Flavobacteriia</taxon>
        <taxon>Flavobacteriales</taxon>
        <taxon>Crocinitomicaceae</taxon>
        <taxon>Brumimicrobium</taxon>
    </lineage>
</organism>
<dbReference type="OrthoDB" id="645138at2"/>
<dbReference type="EMBL" id="PJNI01000001">
    <property type="protein sequence ID" value="PKR81760.1"/>
    <property type="molecule type" value="Genomic_DNA"/>
</dbReference>